<accession>Q6BWF8</accession>
<dbReference type="Gene3D" id="3.40.50.12780">
    <property type="entry name" value="N-terminal domain of ligase-like"/>
    <property type="match status" value="1"/>
</dbReference>
<dbReference type="SUPFAM" id="SSF56801">
    <property type="entry name" value="Acetyl-CoA synthetase-like"/>
    <property type="match status" value="1"/>
</dbReference>
<evidence type="ECO:0000256" key="2">
    <source>
        <dbReference type="ARBA" id="ARBA00022840"/>
    </source>
</evidence>
<evidence type="ECO:0000256" key="1">
    <source>
        <dbReference type="ARBA" id="ARBA00022741"/>
    </source>
</evidence>
<gene>
    <name evidence="4" type="ordered locus">DEHA2B11682g</name>
</gene>
<dbReference type="KEGG" id="dha:DEHA2B11682g"/>
<dbReference type="InterPro" id="IPR000873">
    <property type="entry name" value="AMP-dep_synth/lig_dom"/>
</dbReference>
<name>Q6BWF8_DEBHA</name>
<sequence length="806" mass="90815">MRGDVGDIDYTLKAKWKASEEDVHGYIYYSKYHLIIPTNLNIFIGKSETRKMNLAEDFTHSLYGCNDTANVESLISTLPLESSKTINSVAIDSVQKPYSPTYRNQGITDRLVSNIHPQLNTYNKLFNNSVKLFRDRACLGSRPYNYETGESEKYFRSYSYEEVDERRKNLGSGILHILQESEFKTNSPEHKKIDNHLRNWEKYGSIVGDRESNCSFIVSIFSANRLEWVLADLACSAYSLTNTALYDTLGTDATKYILELTKSPVVISSRDKIKVIVDLKRRFPDQLRDLITIVSMDPLFHLSENSRFKAEDKSLISLAKDSGISLFDIDHVEKIGNSFRIDELPPTPETMYTVSFTSGTTGSKPKGVMLTQENAATAITFLTSTMPQVDHGKAFIFLPLTHIYERKTTGFALSTGYYLGFPQLTVSPPATPPNSFDNLMEDLKLFKPHYLSLVPRVLTKIESLTKSAIANSDKETSAKLNEIVNYKLKKHEEADGSTGEREDYDNYAPYRALRKKFGFDNLIWTQTASAPISPLTLIYLKAGLGIGLRQLYGLTESFGAVSSSDAYEAKPGSCGSIGVGCEMKVQEVPAMGYYAEENKGELLLRGPQIFKGYYRDPEETEKALDKDGWFHTGDIGMINPDNGRLYIIDRVKNFFKLAQGEYISPEKIENVYLSSNPILAQLYVHGDSLQSYLVGIVGIEHPAGVKFLQNVCAFKDDLSPEQLITEINKPRNKKKFLESINSPLKGKLLGFERLHNIDIDINPLTVEKNVVTPTLKIKRGIAANYFQRVFKRLYDEGSLMNAKSKL</sequence>
<reference evidence="4 5" key="1">
    <citation type="journal article" date="2004" name="Nature">
        <title>Genome evolution in yeasts.</title>
        <authorList>
            <consortium name="Genolevures"/>
            <person name="Dujon B."/>
            <person name="Sherman D."/>
            <person name="Fischer G."/>
            <person name="Durrens P."/>
            <person name="Casaregola S."/>
            <person name="Lafontaine I."/>
            <person name="de Montigny J."/>
            <person name="Marck C."/>
            <person name="Neuveglise C."/>
            <person name="Talla E."/>
            <person name="Goffard N."/>
            <person name="Frangeul L."/>
            <person name="Aigle M."/>
            <person name="Anthouard V."/>
            <person name="Babour A."/>
            <person name="Barbe V."/>
            <person name="Barnay S."/>
            <person name="Blanchin S."/>
            <person name="Beckerich J.M."/>
            <person name="Beyne E."/>
            <person name="Bleykasten C."/>
            <person name="Boisrame A."/>
            <person name="Boyer J."/>
            <person name="Cattolico L."/>
            <person name="Confanioleri F."/>
            <person name="de Daruvar A."/>
            <person name="Despons L."/>
            <person name="Fabre E."/>
            <person name="Fairhead C."/>
            <person name="Ferry-Dumazet H."/>
            <person name="Groppi A."/>
            <person name="Hantraye F."/>
            <person name="Hennequin C."/>
            <person name="Jauniaux N."/>
            <person name="Joyet P."/>
            <person name="Kachouri R."/>
            <person name="Kerrest A."/>
            <person name="Koszul R."/>
            <person name="Lemaire M."/>
            <person name="Lesur I."/>
            <person name="Ma L."/>
            <person name="Muller H."/>
            <person name="Nicaud J.M."/>
            <person name="Nikolski M."/>
            <person name="Oztas S."/>
            <person name="Ozier-Kalogeropoulos O."/>
            <person name="Pellenz S."/>
            <person name="Potier S."/>
            <person name="Richard G.F."/>
            <person name="Straub M.L."/>
            <person name="Suleau A."/>
            <person name="Swennene D."/>
            <person name="Tekaia F."/>
            <person name="Wesolowski-Louvel M."/>
            <person name="Westhof E."/>
            <person name="Wirth B."/>
            <person name="Zeniou-Meyer M."/>
            <person name="Zivanovic I."/>
            <person name="Bolotin-Fukuhara M."/>
            <person name="Thierry A."/>
            <person name="Bouchier C."/>
            <person name="Caudron B."/>
            <person name="Scarpelli C."/>
            <person name="Gaillardin C."/>
            <person name="Weissenbach J."/>
            <person name="Wincker P."/>
            <person name="Souciet J.L."/>
        </authorList>
    </citation>
    <scope>NUCLEOTIDE SEQUENCE [LARGE SCALE GENOMIC DNA]</scope>
    <source>
        <strain evidence="5">ATCC 36239 / CBS 767 / BCRC 21394 / JCM 1990 / NBRC 0083 / IGC 2968</strain>
    </source>
</reference>
<dbReference type="Pfam" id="PF00501">
    <property type="entry name" value="AMP-binding"/>
    <property type="match status" value="1"/>
</dbReference>
<dbReference type="HOGENOM" id="CLU_000022_45_4_1"/>
<dbReference type="AlphaFoldDB" id="Q6BWF8"/>
<keyword evidence="1" id="KW-0547">Nucleotide-binding</keyword>
<evidence type="ECO:0000259" key="3">
    <source>
        <dbReference type="Pfam" id="PF00501"/>
    </source>
</evidence>
<keyword evidence="5" id="KW-1185">Reference proteome</keyword>
<dbReference type="RefSeq" id="XP_457461.2">
    <property type="nucleotide sequence ID" value="XM_457461.1"/>
</dbReference>
<dbReference type="FunCoup" id="Q6BWF8">
    <property type="interactions" value="313"/>
</dbReference>
<protein>
    <submittedName>
        <fullName evidence="4">DEHA2B11682p</fullName>
    </submittedName>
</protein>
<dbReference type="VEuPathDB" id="FungiDB:DEHA2B11682g"/>
<dbReference type="GO" id="GO:0016020">
    <property type="term" value="C:membrane"/>
    <property type="evidence" value="ECO:0007669"/>
    <property type="project" value="TreeGrafter"/>
</dbReference>
<keyword evidence="2" id="KW-0067">ATP-binding</keyword>
<dbReference type="PANTHER" id="PTHR43272:SF33">
    <property type="entry name" value="AMP-BINDING DOMAIN-CONTAINING PROTEIN-RELATED"/>
    <property type="match status" value="1"/>
</dbReference>
<organism evidence="4 5">
    <name type="scientific">Debaryomyces hansenii (strain ATCC 36239 / CBS 767 / BCRC 21394 / JCM 1990 / NBRC 0083 / IGC 2968)</name>
    <name type="common">Yeast</name>
    <name type="synonym">Torulaspora hansenii</name>
    <dbReference type="NCBI Taxonomy" id="284592"/>
    <lineage>
        <taxon>Eukaryota</taxon>
        <taxon>Fungi</taxon>
        <taxon>Dikarya</taxon>
        <taxon>Ascomycota</taxon>
        <taxon>Saccharomycotina</taxon>
        <taxon>Pichiomycetes</taxon>
        <taxon>Debaryomycetaceae</taxon>
        <taxon>Debaryomyces</taxon>
    </lineage>
</organism>
<evidence type="ECO:0000313" key="4">
    <source>
        <dbReference type="EMBL" id="CAG85465.2"/>
    </source>
</evidence>
<evidence type="ECO:0000313" key="5">
    <source>
        <dbReference type="Proteomes" id="UP000000599"/>
    </source>
</evidence>
<dbReference type="OMA" id="IWHSYER"/>
<feature type="domain" description="AMP-dependent synthetase/ligase" evidence="3">
    <location>
        <begin position="218"/>
        <end position="614"/>
    </location>
</feature>
<dbReference type="eggNOG" id="KOG1256">
    <property type="taxonomic scope" value="Eukaryota"/>
</dbReference>
<dbReference type="PANTHER" id="PTHR43272">
    <property type="entry name" value="LONG-CHAIN-FATTY-ACID--COA LIGASE"/>
    <property type="match status" value="1"/>
</dbReference>
<dbReference type="InParanoid" id="Q6BWF8"/>
<proteinExistence type="predicted"/>
<dbReference type="EMBL" id="CR382134">
    <property type="protein sequence ID" value="CAG85465.2"/>
    <property type="molecule type" value="Genomic_DNA"/>
</dbReference>
<dbReference type="OrthoDB" id="1700726at2759"/>
<dbReference type="GO" id="GO:0005783">
    <property type="term" value="C:endoplasmic reticulum"/>
    <property type="evidence" value="ECO:0007669"/>
    <property type="project" value="TreeGrafter"/>
</dbReference>
<dbReference type="InterPro" id="IPR042099">
    <property type="entry name" value="ANL_N_sf"/>
</dbReference>
<dbReference type="Proteomes" id="UP000000599">
    <property type="component" value="Chromosome B"/>
</dbReference>
<dbReference type="GO" id="GO:0004467">
    <property type="term" value="F:long-chain fatty acid-CoA ligase activity"/>
    <property type="evidence" value="ECO:0007669"/>
    <property type="project" value="TreeGrafter"/>
</dbReference>
<dbReference type="GO" id="GO:0005524">
    <property type="term" value="F:ATP binding"/>
    <property type="evidence" value="ECO:0007669"/>
    <property type="project" value="UniProtKB-KW"/>
</dbReference>
<dbReference type="GeneID" id="2913396"/>
<dbReference type="STRING" id="284592.Q6BWF8"/>